<dbReference type="NCBIfam" id="TIGR00135">
    <property type="entry name" value="gatC"/>
    <property type="match status" value="1"/>
</dbReference>
<protein>
    <submittedName>
        <fullName evidence="1">Asp-tRNA(Asn)/Glu-tRNA(Gln) amidotransferase GatCAB subunit C</fullName>
    </submittedName>
</protein>
<dbReference type="Gene3D" id="1.10.20.60">
    <property type="entry name" value="Glu-tRNAGln amidotransferase C subunit, N-terminal domain"/>
    <property type="match status" value="1"/>
</dbReference>
<sequence>MGNIEFDVKKIAALAKMSLTDEELAVFEKDMPSIMAYISKLQEVDTSNVEAKEYLMETENVYRADEIKAVSEADRQALINEFPKKTGDALEVPAVFE</sequence>
<comment type="caution">
    <text evidence="1">The sequence shown here is derived from an EMBL/GenBank/DDBJ whole genome shotgun (WGS) entry which is preliminary data.</text>
</comment>
<reference evidence="2" key="1">
    <citation type="submission" date="2017-09" db="EMBL/GenBank/DDBJ databases">
        <title>Depth-based differentiation of microbial function through sediment-hosted aquifers and enrichment of novel symbionts in the deep terrestrial subsurface.</title>
        <authorList>
            <person name="Probst A.J."/>
            <person name="Ladd B."/>
            <person name="Jarett J.K."/>
            <person name="Geller-Mcgrath D.E."/>
            <person name="Sieber C.M.K."/>
            <person name="Emerson J.B."/>
            <person name="Anantharaman K."/>
            <person name="Thomas B.C."/>
            <person name="Malmstrom R."/>
            <person name="Stieglmeier M."/>
            <person name="Klingl A."/>
            <person name="Woyke T."/>
            <person name="Ryan C.M."/>
            <person name="Banfield J.F."/>
        </authorList>
    </citation>
    <scope>NUCLEOTIDE SEQUENCE [LARGE SCALE GENOMIC DNA]</scope>
</reference>
<proteinExistence type="predicted"/>
<dbReference type="EMBL" id="PFWT01000015">
    <property type="protein sequence ID" value="PJA46175.1"/>
    <property type="molecule type" value="Genomic_DNA"/>
</dbReference>
<evidence type="ECO:0000313" key="1">
    <source>
        <dbReference type="EMBL" id="PJA46175.1"/>
    </source>
</evidence>
<name>A0A2M7XEB0_9BACT</name>
<dbReference type="Proteomes" id="UP000231263">
    <property type="component" value="Unassembled WGS sequence"/>
</dbReference>
<dbReference type="GO" id="GO:0016740">
    <property type="term" value="F:transferase activity"/>
    <property type="evidence" value="ECO:0007669"/>
    <property type="project" value="UniProtKB-KW"/>
</dbReference>
<accession>A0A2M7XEB0</accession>
<dbReference type="Pfam" id="PF02686">
    <property type="entry name" value="GatC"/>
    <property type="match status" value="1"/>
</dbReference>
<keyword evidence="1" id="KW-0808">Transferase</keyword>
<organism evidence="1 2">
    <name type="scientific">Candidatus Uhrbacteria bacterium CG_4_9_14_3_um_filter_41_35</name>
    <dbReference type="NCBI Taxonomy" id="1975034"/>
    <lineage>
        <taxon>Bacteria</taxon>
        <taxon>Candidatus Uhriibacteriota</taxon>
    </lineage>
</organism>
<dbReference type="InterPro" id="IPR036113">
    <property type="entry name" value="Asp/Glu-ADT_sf_sub_c"/>
</dbReference>
<gene>
    <name evidence="1" type="ORF">CO173_03475</name>
</gene>
<dbReference type="InterPro" id="IPR003837">
    <property type="entry name" value="GatC"/>
</dbReference>
<dbReference type="GO" id="GO:0006450">
    <property type="term" value="P:regulation of translational fidelity"/>
    <property type="evidence" value="ECO:0007669"/>
    <property type="project" value="InterPro"/>
</dbReference>
<dbReference type="AlphaFoldDB" id="A0A2M7XEB0"/>
<evidence type="ECO:0000313" key="2">
    <source>
        <dbReference type="Proteomes" id="UP000231263"/>
    </source>
</evidence>
<dbReference type="SUPFAM" id="SSF141000">
    <property type="entry name" value="Glu-tRNAGln amidotransferase C subunit"/>
    <property type="match status" value="1"/>
</dbReference>